<proteinExistence type="predicted"/>
<protein>
    <submittedName>
        <fullName evidence="1">Uncharacterized protein</fullName>
    </submittedName>
</protein>
<comment type="caution">
    <text evidence="1">The sequence shown here is derived from an EMBL/GenBank/DDBJ whole genome shotgun (WGS) entry which is preliminary data.</text>
</comment>
<gene>
    <name evidence="1" type="ORF">chiPu_0008011</name>
</gene>
<dbReference type="AlphaFoldDB" id="A0A401SGM2"/>
<evidence type="ECO:0000313" key="2">
    <source>
        <dbReference type="Proteomes" id="UP000287033"/>
    </source>
</evidence>
<dbReference type="EMBL" id="BEZZ01000257">
    <property type="protein sequence ID" value="GCC29569.1"/>
    <property type="molecule type" value="Genomic_DNA"/>
</dbReference>
<organism evidence="1 2">
    <name type="scientific">Chiloscyllium punctatum</name>
    <name type="common">Brownbanded bambooshark</name>
    <name type="synonym">Hemiscyllium punctatum</name>
    <dbReference type="NCBI Taxonomy" id="137246"/>
    <lineage>
        <taxon>Eukaryota</taxon>
        <taxon>Metazoa</taxon>
        <taxon>Chordata</taxon>
        <taxon>Craniata</taxon>
        <taxon>Vertebrata</taxon>
        <taxon>Chondrichthyes</taxon>
        <taxon>Elasmobranchii</taxon>
        <taxon>Galeomorphii</taxon>
        <taxon>Galeoidea</taxon>
        <taxon>Orectolobiformes</taxon>
        <taxon>Hemiscylliidae</taxon>
        <taxon>Chiloscyllium</taxon>
    </lineage>
</organism>
<reference evidence="1 2" key="1">
    <citation type="journal article" date="2018" name="Nat. Ecol. Evol.">
        <title>Shark genomes provide insights into elasmobranch evolution and the origin of vertebrates.</title>
        <authorList>
            <person name="Hara Y"/>
            <person name="Yamaguchi K"/>
            <person name="Onimaru K"/>
            <person name="Kadota M"/>
            <person name="Koyanagi M"/>
            <person name="Keeley SD"/>
            <person name="Tatsumi K"/>
            <person name="Tanaka K"/>
            <person name="Motone F"/>
            <person name="Kageyama Y"/>
            <person name="Nozu R"/>
            <person name="Adachi N"/>
            <person name="Nishimura O"/>
            <person name="Nakagawa R"/>
            <person name="Tanegashima C"/>
            <person name="Kiyatake I"/>
            <person name="Matsumoto R"/>
            <person name="Murakumo K"/>
            <person name="Nishida K"/>
            <person name="Terakita A"/>
            <person name="Kuratani S"/>
            <person name="Sato K"/>
            <person name="Hyodo S Kuraku.S."/>
        </authorList>
    </citation>
    <scope>NUCLEOTIDE SEQUENCE [LARGE SCALE GENOMIC DNA]</scope>
</reference>
<dbReference type="Proteomes" id="UP000287033">
    <property type="component" value="Unassembled WGS sequence"/>
</dbReference>
<keyword evidence="2" id="KW-1185">Reference proteome</keyword>
<name>A0A401SGM2_CHIPU</name>
<sequence length="490" mass="51136">MEGLTGQADPGVRFLAGLGQSRRWLTVRILREQGELALAWAGLVSAPSATVSSPRVSIPFRLSGRAGLQQTLRGLLLLLGSVRGSGAGLEQAGPGTGGKFEATQVGLIWDPLGGAVRDWITGDQTGSGAGGRFEITQVGLIWDPLGGAIGDWITGDHTGSGTGFEAAHVDLIWDSLGGAIRDWITGDHTGSGTGFEATHVDLIWDPLGGAIRDWITGDYTGSGTGDRFDVTQVGLIWDPLGGAIRNWITGDHTGSGTGDPRPGLLVPTGPGARLGVVGPSGRRVPGARVLPLRAAPQAGVLRVASEPVRFGRSRARSSGDRGLGRSIAAEALLEAGGSLGLTGGLQAGENAVHPAGRSGQPHPGHLLLSLLMDLVHLEGKHTPGLLKLGFASFPVHSEQPVLGSFIHVQIFDEFTGLQPQILIFIHVDYSPPPKNKILTVANQAGRKQKLKLTPNERSSSVRTPVGEVEDFILTLTPSQKSVLQLGVLLC</sequence>
<accession>A0A401SGM2</accession>
<evidence type="ECO:0000313" key="1">
    <source>
        <dbReference type="EMBL" id="GCC29569.1"/>
    </source>
</evidence>